<dbReference type="PANTHER" id="PTHR28242">
    <property type="entry name" value="PHOSPHORELAY INTERMEDIATE PROTEIN YPD1"/>
    <property type="match status" value="1"/>
</dbReference>
<dbReference type="Gene3D" id="1.20.120.160">
    <property type="entry name" value="HPT domain"/>
    <property type="match status" value="1"/>
</dbReference>
<dbReference type="PANTHER" id="PTHR28242:SF41">
    <property type="entry name" value="HISTIDINE CONTAINING PHOSPHOTRANSFER PROTEIN"/>
    <property type="match status" value="1"/>
</dbReference>
<comment type="subcellular location">
    <subcellularLocation>
        <location evidence="2">Cytoplasm</location>
        <location evidence="2">Cytosol</location>
    </subcellularLocation>
    <subcellularLocation>
        <location evidence="2">Nucleus</location>
    </subcellularLocation>
</comment>
<comment type="function">
    <text evidence="2">Functions as a two-component phosphorelay mediators between cytokinin sensor histidine kinases and response regulators (B-type ARRs). Plays an important role in propagating cytokinin signal transduction.</text>
</comment>
<protein>
    <recommendedName>
        <fullName evidence="2">Histidine-containing phosphotransfer protein</fullName>
    </recommendedName>
</protein>
<dbReference type="EMBL" id="CAKOAT010875154">
    <property type="protein sequence ID" value="CAH8390097.1"/>
    <property type="molecule type" value="Genomic_DNA"/>
</dbReference>
<comment type="caution">
    <text evidence="3">The sequence shown here is derived from an EMBL/GenBank/DDBJ whole genome shotgun (WGS) entry which is preliminary data.</text>
</comment>
<sequence>MDIKALHLKVQEMRQSFFDEGYLDCQYTQIEALEKDSTPYFIVEIITLYFRDSPNVIAALEHELCTTARSRAQLYVKEREPVELTKITKCINRIGAIKVNSELEKANALLKSGNIKEMRAVVRDIKREHSELRAKFETYFQLMRQAGPTEQAVNSS</sequence>
<name>A0ABC8M1M6_ERUVS</name>
<dbReference type="InterPro" id="IPR045871">
    <property type="entry name" value="AHP1-5/YPD1"/>
</dbReference>
<organism evidence="3 4">
    <name type="scientific">Eruca vesicaria subsp. sativa</name>
    <name type="common">Garden rocket</name>
    <name type="synonym">Eruca sativa</name>
    <dbReference type="NCBI Taxonomy" id="29727"/>
    <lineage>
        <taxon>Eukaryota</taxon>
        <taxon>Viridiplantae</taxon>
        <taxon>Streptophyta</taxon>
        <taxon>Embryophyta</taxon>
        <taxon>Tracheophyta</taxon>
        <taxon>Spermatophyta</taxon>
        <taxon>Magnoliopsida</taxon>
        <taxon>eudicotyledons</taxon>
        <taxon>Gunneridae</taxon>
        <taxon>Pentapetalae</taxon>
        <taxon>rosids</taxon>
        <taxon>malvids</taxon>
        <taxon>Brassicales</taxon>
        <taxon>Brassicaceae</taxon>
        <taxon>Brassiceae</taxon>
        <taxon>Eruca</taxon>
    </lineage>
</organism>
<proteinExistence type="predicted"/>
<comment type="domain">
    <text evidence="2">Histidine-containing phosphotransfer domain (HPt) contains an active histidine that mediates the phosphotransfer.</text>
</comment>
<dbReference type="Proteomes" id="UP001642260">
    <property type="component" value="Unassembled WGS sequence"/>
</dbReference>
<evidence type="ECO:0000313" key="4">
    <source>
        <dbReference type="Proteomes" id="UP001642260"/>
    </source>
</evidence>
<reference evidence="3 4" key="1">
    <citation type="submission" date="2022-03" db="EMBL/GenBank/DDBJ databases">
        <authorList>
            <person name="Macdonald S."/>
            <person name="Ahmed S."/>
            <person name="Newling K."/>
        </authorList>
    </citation>
    <scope>NUCLEOTIDE SEQUENCE [LARGE SCALE GENOMIC DNA]</scope>
</reference>
<dbReference type="AlphaFoldDB" id="A0ABC8M1M6"/>
<dbReference type="GO" id="GO:0009736">
    <property type="term" value="P:cytokinin-activated signaling pathway"/>
    <property type="evidence" value="ECO:0007669"/>
    <property type="project" value="UniProtKB-KW"/>
</dbReference>
<dbReference type="GO" id="GO:0043424">
    <property type="term" value="F:protein histidine kinase binding"/>
    <property type="evidence" value="ECO:0007669"/>
    <property type="project" value="UniProtKB-UniRule"/>
</dbReference>
<dbReference type="GO" id="GO:0005829">
    <property type="term" value="C:cytosol"/>
    <property type="evidence" value="ECO:0007669"/>
    <property type="project" value="UniProtKB-SubCell"/>
</dbReference>
<dbReference type="SUPFAM" id="SSF47226">
    <property type="entry name" value="Histidine-containing phosphotransfer domain, HPT domain"/>
    <property type="match status" value="1"/>
</dbReference>
<evidence type="ECO:0000256" key="2">
    <source>
        <dbReference type="RuleBase" id="RU369004"/>
    </source>
</evidence>
<evidence type="ECO:0000256" key="1">
    <source>
        <dbReference type="ARBA" id="ARBA00023012"/>
    </source>
</evidence>
<accession>A0ABC8M1M6</accession>
<evidence type="ECO:0000313" key="3">
    <source>
        <dbReference type="EMBL" id="CAH8390097.1"/>
    </source>
</evidence>
<dbReference type="GO" id="GO:0005634">
    <property type="term" value="C:nucleus"/>
    <property type="evidence" value="ECO:0007669"/>
    <property type="project" value="UniProtKB-SubCell"/>
</dbReference>
<dbReference type="InterPro" id="IPR036641">
    <property type="entry name" value="HPT_dom_sf"/>
</dbReference>
<dbReference type="GO" id="GO:0009927">
    <property type="term" value="F:histidine phosphotransfer kinase activity"/>
    <property type="evidence" value="ECO:0007669"/>
    <property type="project" value="UniProtKB-UniRule"/>
</dbReference>
<keyword evidence="4" id="KW-1185">Reference proteome</keyword>
<dbReference type="GO" id="GO:0000160">
    <property type="term" value="P:phosphorelay signal transduction system"/>
    <property type="evidence" value="ECO:0007669"/>
    <property type="project" value="UniProtKB-UniRule"/>
</dbReference>
<keyword evidence="2" id="KW-0932">Cytokinin signaling pathway</keyword>
<gene>
    <name evidence="3" type="ORF">ERUC_LOCUS42580</name>
</gene>
<keyword evidence="1 2" id="KW-0902">Two-component regulatory system</keyword>